<organism evidence="2">
    <name type="scientific">marine sediment metagenome</name>
    <dbReference type="NCBI Taxonomy" id="412755"/>
    <lineage>
        <taxon>unclassified sequences</taxon>
        <taxon>metagenomes</taxon>
        <taxon>ecological metagenomes</taxon>
    </lineage>
</organism>
<evidence type="ECO:0008006" key="3">
    <source>
        <dbReference type="Google" id="ProtNLM"/>
    </source>
</evidence>
<reference evidence="2" key="1">
    <citation type="journal article" date="2014" name="Front. Microbiol.">
        <title>High frequency of phylogenetically diverse reductive dehalogenase-homologous genes in deep subseafloor sedimentary metagenomes.</title>
        <authorList>
            <person name="Kawai M."/>
            <person name="Futagami T."/>
            <person name="Toyoda A."/>
            <person name="Takaki Y."/>
            <person name="Nishi S."/>
            <person name="Hori S."/>
            <person name="Arai W."/>
            <person name="Tsubouchi T."/>
            <person name="Morono Y."/>
            <person name="Uchiyama I."/>
            <person name="Ito T."/>
            <person name="Fujiyama A."/>
            <person name="Inagaki F."/>
            <person name="Takami H."/>
        </authorList>
    </citation>
    <scope>NUCLEOTIDE SEQUENCE</scope>
    <source>
        <strain evidence="2">Expedition CK06-06</strain>
    </source>
</reference>
<feature type="region of interest" description="Disordered" evidence="1">
    <location>
        <begin position="30"/>
        <end position="71"/>
    </location>
</feature>
<evidence type="ECO:0000256" key="1">
    <source>
        <dbReference type="SAM" id="MobiDB-lite"/>
    </source>
</evidence>
<feature type="compositionally biased region" description="Basic and acidic residues" evidence="1">
    <location>
        <begin position="37"/>
        <end position="46"/>
    </location>
</feature>
<protein>
    <recommendedName>
        <fullName evidence="3">J domain-containing protein</fullName>
    </recommendedName>
</protein>
<dbReference type="AlphaFoldDB" id="X1TI46"/>
<gene>
    <name evidence="2" type="ORF">S12H4_17873</name>
</gene>
<dbReference type="EMBL" id="BARW01008776">
    <property type="protein sequence ID" value="GAI87260.1"/>
    <property type="molecule type" value="Genomic_DNA"/>
</dbReference>
<feature type="non-terminal residue" evidence="2">
    <location>
        <position position="140"/>
    </location>
</feature>
<feature type="region of interest" description="Disordered" evidence="1">
    <location>
        <begin position="106"/>
        <end position="140"/>
    </location>
</feature>
<sequence>MLPLSTKPRLKQKAEKKLKEVNQAYETLKSLLPSKPGLDKEAEKAPHAQAQAKTQAEPGAQAADSRAEAKTKTEAVVEAGTLAFLDLWSYLSTRLRRIVAEQVQAYKEGAQPEPPGTNQGTRRGMGKGRKKAGGESKGRG</sequence>
<comment type="caution">
    <text evidence="2">The sequence shown here is derived from an EMBL/GenBank/DDBJ whole genome shotgun (WGS) entry which is preliminary data.</text>
</comment>
<evidence type="ECO:0000313" key="2">
    <source>
        <dbReference type="EMBL" id="GAI87260.1"/>
    </source>
</evidence>
<proteinExistence type="predicted"/>
<name>X1TI46_9ZZZZ</name>
<accession>X1TI46</accession>